<sequence length="273" mass="29086">MSEPRDETNTGATQPAQAPQQAQPQQPAQSQPVQPRPAQPEYGEYAPEGWEWKPEGSDAAPQAAAPSNLGVPHNLGAPAAAGATGATGTQPQAHQQQQPNQQQAQPFTQQPGDQQAYRAAAPQPGPVYGMPGAPRPRTGDRIITIILLVFGAFGALSVARSFFGLESQISLMGTLIGMDEPKVASWVGTLGMVSALVVLLVWALNLLFSIQRMRARKITFWVPLVAAVIAFIIVMVVPMIAMNGAPEIMQQIEADPNGALSKMLESLQEMQQP</sequence>
<protein>
    <submittedName>
        <fullName evidence="3">Uncharacterized protein</fullName>
    </submittedName>
</protein>
<feature type="region of interest" description="Disordered" evidence="1">
    <location>
        <begin position="1"/>
        <end position="133"/>
    </location>
</feature>
<evidence type="ECO:0000256" key="2">
    <source>
        <dbReference type="SAM" id="Phobius"/>
    </source>
</evidence>
<dbReference type="Proteomes" id="UP001646141">
    <property type="component" value="Unassembled WGS sequence"/>
</dbReference>
<keyword evidence="2" id="KW-0812">Transmembrane</keyword>
<dbReference type="RefSeq" id="WP_202381697.1">
    <property type="nucleotide sequence ID" value="NZ_BAAAMA010000002.1"/>
</dbReference>
<evidence type="ECO:0000313" key="3">
    <source>
        <dbReference type="EMBL" id="MBL3689677.1"/>
    </source>
</evidence>
<name>A0ABS1SND5_9MICO</name>
<reference evidence="3 4" key="1">
    <citation type="submission" date="2018-09" db="EMBL/GenBank/DDBJ databases">
        <title>Comparative genomics of Leucobacter spp.</title>
        <authorList>
            <person name="Reis A.C."/>
            <person name="Kolvenbach B.A."/>
            <person name="Corvini P.F.X."/>
            <person name="Nunes O.C."/>
        </authorList>
    </citation>
    <scope>NUCLEOTIDE SEQUENCE [LARGE SCALE GENOMIC DNA]</scope>
    <source>
        <strain evidence="3 4">L-1</strain>
    </source>
</reference>
<organism evidence="3 4">
    <name type="scientific">Leucobacter chromiireducens subsp. chromiireducens</name>
    <dbReference type="NCBI Taxonomy" id="660067"/>
    <lineage>
        <taxon>Bacteria</taxon>
        <taxon>Bacillati</taxon>
        <taxon>Actinomycetota</taxon>
        <taxon>Actinomycetes</taxon>
        <taxon>Micrococcales</taxon>
        <taxon>Microbacteriaceae</taxon>
        <taxon>Leucobacter</taxon>
    </lineage>
</organism>
<keyword evidence="2" id="KW-0472">Membrane</keyword>
<feature type="transmembrane region" description="Helical" evidence="2">
    <location>
        <begin position="142"/>
        <end position="163"/>
    </location>
</feature>
<dbReference type="EMBL" id="QYAD01000002">
    <property type="protein sequence ID" value="MBL3689677.1"/>
    <property type="molecule type" value="Genomic_DNA"/>
</dbReference>
<evidence type="ECO:0000256" key="1">
    <source>
        <dbReference type="SAM" id="MobiDB-lite"/>
    </source>
</evidence>
<feature type="transmembrane region" description="Helical" evidence="2">
    <location>
        <begin position="220"/>
        <end position="241"/>
    </location>
</feature>
<keyword evidence="4" id="KW-1185">Reference proteome</keyword>
<accession>A0ABS1SND5</accession>
<evidence type="ECO:0000313" key="4">
    <source>
        <dbReference type="Proteomes" id="UP001646141"/>
    </source>
</evidence>
<feature type="compositionally biased region" description="Low complexity" evidence="1">
    <location>
        <begin position="76"/>
        <end position="116"/>
    </location>
</feature>
<gene>
    <name evidence="3" type="ORF">D3226_06845</name>
</gene>
<keyword evidence="2" id="KW-1133">Transmembrane helix</keyword>
<feature type="transmembrane region" description="Helical" evidence="2">
    <location>
        <begin position="183"/>
        <end position="208"/>
    </location>
</feature>
<comment type="caution">
    <text evidence="3">The sequence shown here is derived from an EMBL/GenBank/DDBJ whole genome shotgun (WGS) entry which is preliminary data.</text>
</comment>
<feature type="compositionally biased region" description="Low complexity" evidence="1">
    <location>
        <begin position="14"/>
        <end position="33"/>
    </location>
</feature>
<dbReference type="Pfam" id="PF19779">
    <property type="entry name" value="DUF6264"/>
    <property type="match status" value="1"/>
</dbReference>
<proteinExistence type="predicted"/>
<dbReference type="InterPro" id="IPR046231">
    <property type="entry name" value="DUF6264"/>
</dbReference>